<evidence type="ECO:0000256" key="5">
    <source>
        <dbReference type="SAM" id="MobiDB-lite"/>
    </source>
</evidence>
<evidence type="ECO:0000256" key="3">
    <source>
        <dbReference type="ARBA" id="ARBA00022833"/>
    </source>
</evidence>
<reference evidence="7" key="1">
    <citation type="submission" date="2013-04" db="EMBL/GenBank/DDBJ databases">
        <authorList>
            <person name="Qu J."/>
            <person name="Murali S.C."/>
            <person name="Bandaranaike D."/>
            <person name="Bellair M."/>
            <person name="Blankenburg K."/>
            <person name="Chao H."/>
            <person name="Dinh H."/>
            <person name="Doddapaneni H."/>
            <person name="Downs B."/>
            <person name="Dugan-Rocha S."/>
            <person name="Elkadiri S."/>
            <person name="Gnanaolivu R.D."/>
            <person name="Hernandez B."/>
            <person name="Javaid M."/>
            <person name="Jayaseelan J.C."/>
            <person name="Lee S."/>
            <person name="Li M."/>
            <person name="Ming W."/>
            <person name="Munidasa M."/>
            <person name="Muniz J."/>
            <person name="Nguyen L."/>
            <person name="Ongeri F."/>
            <person name="Osuji N."/>
            <person name="Pu L.-L."/>
            <person name="Puazo M."/>
            <person name="Qu C."/>
            <person name="Quiroz J."/>
            <person name="Raj R."/>
            <person name="Weissenberger G."/>
            <person name="Xin Y."/>
            <person name="Zou X."/>
            <person name="Han Y."/>
            <person name="Richards S."/>
            <person name="Worley K."/>
            <person name="Muzny D."/>
            <person name="Gibbs R."/>
        </authorList>
    </citation>
    <scope>NUCLEOTIDE SEQUENCE</scope>
    <source>
        <strain evidence="7">Sampled in the wild</strain>
    </source>
</reference>
<evidence type="ECO:0000259" key="6">
    <source>
        <dbReference type="PROSITE" id="PS50865"/>
    </source>
</evidence>
<feature type="compositionally biased region" description="Basic and acidic residues" evidence="5">
    <location>
        <begin position="569"/>
        <end position="590"/>
    </location>
</feature>
<keyword evidence="2 4" id="KW-0863">Zinc-finger</keyword>
<feature type="compositionally biased region" description="Polar residues" evidence="5">
    <location>
        <begin position="173"/>
        <end position="182"/>
    </location>
</feature>
<feature type="compositionally biased region" description="Basic residues" evidence="5">
    <location>
        <begin position="517"/>
        <end position="531"/>
    </location>
</feature>
<feature type="compositionally biased region" description="Low complexity" evidence="5">
    <location>
        <begin position="345"/>
        <end position="356"/>
    </location>
</feature>
<dbReference type="InterPro" id="IPR002893">
    <property type="entry name" value="Znf_MYND"/>
</dbReference>
<keyword evidence="1" id="KW-0479">Metal-binding</keyword>
<organism evidence="7 8">
    <name type="scientific">Ladona fulva</name>
    <name type="common">Scarce chaser dragonfly</name>
    <name type="synonym">Libellula fulva</name>
    <dbReference type="NCBI Taxonomy" id="123851"/>
    <lineage>
        <taxon>Eukaryota</taxon>
        <taxon>Metazoa</taxon>
        <taxon>Ecdysozoa</taxon>
        <taxon>Arthropoda</taxon>
        <taxon>Hexapoda</taxon>
        <taxon>Insecta</taxon>
        <taxon>Pterygota</taxon>
        <taxon>Palaeoptera</taxon>
        <taxon>Odonata</taxon>
        <taxon>Epiprocta</taxon>
        <taxon>Anisoptera</taxon>
        <taxon>Libelluloidea</taxon>
        <taxon>Libellulidae</taxon>
        <taxon>Ladona</taxon>
    </lineage>
</organism>
<comment type="caution">
    <text evidence="7">The sequence shown here is derived from an EMBL/GenBank/DDBJ whole genome shotgun (WGS) entry which is preliminary data.</text>
</comment>
<evidence type="ECO:0000256" key="4">
    <source>
        <dbReference type="PROSITE-ProRule" id="PRU00134"/>
    </source>
</evidence>
<feature type="compositionally biased region" description="Polar residues" evidence="5">
    <location>
        <begin position="761"/>
        <end position="778"/>
    </location>
</feature>
<keyword evidence="8" id="KW-1185">Reference proteome</keyword>
<accession>A0A8K0PC86</accession>
<evidence type="ECO:0000313" key="8">
    <source>
        <dbReference type="Proteomes" id="UP000792457"/>
    </source>
</evidence>
<sequence length="1344" mass="152286">MGEAVSFCSSAFPPPLFLFSGPISTSHPTPNYSFLWSALNVEGNGRKRILGRTRMHPKTSQWSSSPLENRLSCLAKDAEKPLQLIREAARGPRSQPSIYPTHATCRLLKCRMAISGDMEEKYKRRVTEQQIMGKKKRRSKQKDQNKPQQEGAEPDDSNAEPITKTFPEADTPKINNSSSNGYMNIPSAIDNKDSLIPQSKEEQKTSQKKHEKELPNPESEIIISNISEGKNDAGTPDNVPEIPFEHKSQVTQPTTSGVIGLRVDNIPNNSVTAKVENNSSAEKSTPLKNVADYAGASEISHQQQIPKMNSTRPEGEESSAMMQISEERSSEKIIINVNDHGTLLNSSPESIIPSNNTHKEKPSIMPCEEEHKTTGKRIKEKPDNIKIPWEKPTELLDEHEGEYLAEKCSQNPNISVKLGPEESNTKIERDQTDSRQIAEYSISEHTTRQETKEDEEIEDLYSSCHTNLHKETKDNLPQELLPPEKDESVQHDSEQKTVSEGNSNEPIISSMTDSKKSNKKNKKGNVNKSKTKGKEDKPPLSSDCSELSKTEDTDQKEKIKNLGIGSEPKIIKKSDFKNMEENSNTREKTETPACKVQPVKENLKPTGGDIWTVKDQEINVTYLPTSEIKSSSQVIREEKDIEIINNIFSPKGTDSNQLKREYNTKVFANKPKKMKNCSLVCSSSSDERPDSQTISCSQSKDTEPVAESYCKEELEEKIGIQSSDLGIHNTETKYLINPSFKGNDEVGKKQPNVKSNDKSKNTAVKNPSHQQKTITDISKLNTQNQTVLDSFFDTNLNTMLSRNEKGASKQKKNDNKRNPTSNKKAEKNTSDEDKHEEVKNSEEGIKEDSESGSLQQTMKTINTNTKNSISNTEFSHSNENIINPGNAQESQAKLAGEGEGLSLLHTEGRVPARPIFMANTCHICKLTHGGSTRLQTCSACRLITYCSKEHQKKHWKEHKSICKVVQNMVRQRGLTDLFSNAHKITDADEWRKFRCILLTEAENYLDRALLPYEREMFLYPRTCGKCHRSDPEKLKVCKLCHYINFCCNEHIASGHHIWCQDLKLLLEINQYQSLYGLIKPFIPNFKLNERKPFPNDMKDFILNYVSIEKNFDLFNLYEATLSDVASYPLTVLYAINYLKERNFYTTLSNKLSIHLVGAESQFEADTISKWDAFLINLLPDVVKLNLVFIGPELTPNNTNRMNCGNYEKKNIKTIDPSKQLMTEFHYGKLYHEYAKEEIFTKPDIVCAFNCGIYRFTGFDKQDTWGPTMSSMLKYPNTPIILTAYTAVEAPKDVKRFQNQFKIEILHKTARNPFSSMRPNLNFVSDDETPVIYKNQYLSIIMKGD</sequence>
<dbReference type="GO" id="GO:0008270">
    <property type="term" value="F:zinc ion binding"/>
    <property type="evidence" value="ECO:0007669"/>
    <property type="project" value="UniProtKB-KW"/>
</dbReference>
<feature type="compositionally biased region" description="Low complexity" evidence="5">
    <location>
        <begin position="216"/>
        <end position="228"/>
    </location>
</feature>
<feature type="compositionally biased region" description="Basic and acidic residues" evidence="5">
    <location>
        <begin position="546"/>
        <end position="560"/>
    </location>
</feature>
<feature type="compositionally biased region" description="Basic and acidic residues" evidence="5">
    <location>
        <begin position="357"/>
        <end position="373"/>
    </location>
</feature>
<feature type="region of interest" description="Disordered" evidence="5">
    <location>
        <begin position="681"/>
        <end position="702"/>
    </location>
</feature>
<dbReference type="Proteomes" id="UP000792457">
    <property type="component" value="Unassembled WGS sequence"/>
</dbReference>
<feature type="compositionally biased region" description="Polar residues" evidence="5">
    <location>
        <begin position="873"/>
        <end position="884"/>
    </location>
</feature>
<feature type="compositionally biased region" description="Basic and acidic residues" evidence="5">
    <location>
        <begin position="468"/>
        <end position="497"/>
    </location>
</feature>
<protein>
    <recommendedName>
        <fullName evidence="6">MYND-type domain-containing protein</fullName>
    </recommendedName>
</protein>
<dbReference type="Pfam" id="PF01753">
    <property type="entry name" value="zf-MYND"/>
    <property type="match status" value="1"/>
</dbReference>
<feature type="region of interest" description="Disordered" evidence="5">
    <location>
        <begin position="124"/>
        <end position="263"/>
    </location>
</feature>
<dbReference type="SUPFAM" id="SSF144232">
    <property type="entry name" value="HIT/MYND zinc finger-like"/>
    <property type="match status" value="1"/>
</dbReference>
<proteinExistence type="predicted"/>
<keyword evidence="3" id="KW-0862">Zinc</keyword>
<dbReference type="Gene3D" id="6.10.140.2220">
    <property type="match status" value="1"/>
</dbReference>
<evidence type="ECO:0000256" key="1">
    <source>
        <dbReference type="ARBA" id="ARBA00022723"/>
    </source>
</evidence>
<dbReference type="PROSITE" id="PS50865">
    <property type="entry name" value="ZF_MYND_2"/>
    <property type="match status" value="1"/>
</dbReference>
<name>A0A8K0PC86_LADFU</name>
<dbReference type="OrthoDB" id="5282002at2759"/>
<feature type="region of interest" description="Disordered" evidence="5">
    <location>
        <begin position="341"/>
        <end position="386"/>
    </location>
</feature>
<feature type="region of interest" description="Disordered" evidence="5">
    <location>
        <begin position="406"/>
        <end position="592"/>
    </location>
</feature>
<dbReference type="InterPro" id="IPR046824">
    <property type="entry name" value="Mss51-like_C"/>
</dbReference>
<feature type="compositionally biased region" description="Polar residues" evidence="5">
    <location>
        <begin position="498"/>
        <end position="512"/>
    </location>
</feature>
<feature type="compositionally biased region" description="Basic and acidic residues" evidence="5">
    <location>
        <begin position="199"/>
        <end position="215"/>
    </location>
</feature>
<feature type="region of interest" description="Disordered" evidence="5">
    <location>
        <begin position="297"/>
        <end position="327"/>
    </location>
</feature>
<evidence type="ECO:0000313" key="7">
    <source>
        <dbReference type="EMBL" id="KAG8238204.1"/>
    </source>
</evidence>
<feature type="region of interest" description="Disordered" evidence="5">
    <location>
        <begin position="801"/>
        <end position="884"/>
    </location>
</feature>
<feature type="compositionally biased region" description="Basic and acidic residues" evidence="5">
    <location>
        <begin position="802"/>
        <end position="849"/>
    </location>
</feature>
<reference evidence="7" key="2">
    <citation type="submission" date="2017-10" db="EMBL/GenBank/DDBJ databases">
        <title>Ladona fulva Genome sequencing and assembly.</title>
        <authorList>
            <person name="Murali S."/>
            <person name="Richards S."/>
            <person name="Bandaranaike D."/>
            <person name="Bellair M."/>
            <person name="Blankenburg K."/>
            <person name="Chao H."/>
            <person name="Dinh H."/>
            <person name="Doddapaneni H."/>
            <person name="Dugan-Rocha S."/>
            <person name="Elkadiri S."/>
            <person name="Gnanaolivu R."/>
            <person name="Hernandez B."/>
            <person name="Skinner E."/>
            <person name="Javaid M."/>
            <person name="Lee S."/>
            <person name="Li M."/>
            <person name="Ming W."/>
            <person name="Munidasa M."/>
            <person name="Muniz J."/>
            <person name="Nguyen L."/>
            <person name="Hughes D."/>
            <person name="Osuji N."/>
            <person name="Pu L.-L."/>
            <person name="Puazo M."/>
            <person name="Qu C."/>
            <person name="Quiroz J."/>
            <person name="Raj R."/>
            <person name="Weissenberger G."/>
            <person name="Xin Y."/>
            <person name="Zou X."/>
            <person name="Han Y."/>
            <person name="Worley K."/>
            <person name="Muzny D."/>
            <person name="Gibbs R."/>
        </authorList>
    </citation>
    <scope>NUCLEOTIDE SEQUENCE</scope>
    <source>
        <strain evidence="7">Sampled in the wild</strain>
    </source>
</reference>
<feature type="compositionally biased region" description="Basic and acidic residues" evidence="5">
    <location>
        <begin position="419"/>
        <end position="433"/>
    </location>
</feature>
<dbReference type="EMBL" id="KZ309301">
    <property type="protein sequence ID" value="KAG8238204.1"/>
    <property type="molecule type" value="Genomic_DNA"/>
</dbReference>
<feature type="compositionally biased region" description="Low complexity" evidence="5">
    <location>
        <begin position="859"/>
        <end position="872"/>
    </location>
</feature>
<feature type="domain" description="MYND-type" evidence="6">
    <location>
        <begin position="921"/>
        <end position="962"/>
    </location>
</feature>
<dbReference type="PANTHER" id="PTHR28069">
    <property type="entry name" value="GH20023P"/>
    <property type="match status" value="1"/>
</dbReference>
<feature type="region of interest" description="Disordered" evidence="5">
    <location>
        <begin position="737"/>
        <end position="778"/>
    </location>
</feature>
<dbReference type="PROSITE" id="PS01360">
    <property type="entry name" value="ZF_MYND_1"/>
    <property type="match status" value="1"/>
</dbReference>
<dbReference type="PANTHER" id="PTHR28069:SF2">
    <property type="entry name" value="GH20023P"/>
    <property type="match status" value="1"/>
</dbReference>
<gene>
    <name evidence="7" type="ORF">J437_LFUL018087</name>
</gene>
<dbReference type="Pfam" id="PF20179">
    <property type="entry name" value="MSS51_C"/>
    <property type="match status" value="1"/>
</dbReference>
<evidence type="ECO:0000256" key="2">
    <source>
        <dbReference type="ARBA" id="ARBA00022771"/>
    </source>
</evidence>
<feature type="compositionally biased region" description="Polar residues" evidence="5">
    <location>
        <begin position="299"/>
        <end position="312"/>
    </location>
</feature>